<dbReference type="FunFam" id="3.30.160.60:FF:000446">
    <property type="entry name" value="Zinc finger protein"/>
    <property type="match status" value="1"/>
</dbReference>
<sequence length="585" mass="66792">MSDGTKTTETIPLLTSTLQLDCCCAYLCNLCPRTSFASMDLLDQHMREEHQQNGKNKGGDENELKNYSDEFWFFFLSKQQEIMEIEQQQQHSISPNLTCKKCPGGRIFNSREHLELHNTNTHRDRPQYCCNQCEAKFSVKRELATHLRIHSGEQPHQCEKCGKEFGTRQLLKKHYLWHNGERSHVCPVCGKSLESRMKITPSGFEPTSILCAFFQKGHLTQHLMIHKGGRPHKCSLCSKTFIFKFDLNRHLKIHSDRSFLCGRCSKCFQHEIELKGHILNCKNSSENSIRRNKRYSKRKDSLFSQNNSTNISISSSSSKEFSKISPPIFQPINKSINSHPPLPLQQQINLNRLNNLLTIYKQNPNIFSAFISSNNGGINQNSSEQLQQPIFPCFLCPQKFANQSAYLYHWTLMHLRDCNNAKTEVEEKPPPQPLVFDTFNDLSLCSSSASSLCSSSSSACSSTSTSVDFPHSTSLISEQISSSTISPLQQQQQQLNNNNVFLPQFSSFNCQNCLLEKQRLLEKERELIETRSELERIRGLFLRFGVMLGVKNETFQPSKSLTEERTTSNIGNNQILLLNKNGAAN</sequence>
<evidence type="ECO:0000256" key="6">
    <source>
        <dbReference type="PROSITE-ProRule" id="PRU00042"/>
    </source>
</evidence>
<dbReference type="AlphaFoldDB" id="A0A8T0A559"/>
<dbReference type="GO" id="GO:0008270">
    <property type="term" value="F:zinc ion binding"/>
    <property type="evidence" value="ECO:0007669"/>
    <property type="project" value="UniProtKB-KW"/>
</dbReference>
<dbReference type="InterPro" id="IPR036236">
    <property type="entry name" value="Znf_C2H2_sf"/>
</dbReference>
<dbReference type="PROSITE" id="PS50157">
    <property type="entry name" value="ZINC_FINGER_C2H2_2"/>
    <property type="match status" value="3"/>
</dbReference>
<keyword evidence="1" id="KW-0479">Metal-binding</keyword>
<dbReference type="PROSITE" id="PS00028">
    <property type="entry name" value="ZINC_FINGER_C2H2_1"/>
    <property type="match status" value="4"/>
</dbReference>
<evidence type="ECO:0000259" key="7">
    <source>
        <dbReference type="PROSITE" id="PS50157"/>
    </source>
</evidence>
<evidence type="ECO:0000256" key="5">
    <source>
        <dbReference type="ARBA" id="ARBA00023242"/>
    </source>
</evidence>
<gene>
    <name evidence="8" type="ORF">Mgra_00000268</name>
</gene>
<reference evidence="8" key="1">
    <citation type="journal article" date="2020" name="Ecol. Evol.">
        <title>Genome structure and content of the rice root-knot nematode (Meloidogyne graminicola).</title>
        <authorList>
            <person name="Phan N.T."/>
            <person name="Danchin E.G.J."/>
            <person name="Klopp C."/>
            <person name="Perfus-Barbeoch L."/>
            <person name="Kozlowski D.K."/>
            <person name="Koutsovoulos G.D."/>
            <person name="Lopez-Roques C."/>
            <person name="Bouchez O."/>
            <person name="Zahm M."/>
            <person name="Besnard G."/>
            <person name="Bellafiore S."/>
        </authorList>
    </citation>
    <scope>NUCLEOTIDE SEQUENCE</scope>
    <source>
        <strain evidence="8">VN-18</strain>
    </source>
</reference>
<keyword evidence="4" id="KW-0862">Zinc</keyword>
<evidence type="ECO:0000313" key="9">
    <source>
        <dbReference type="Proteomes" id="UP000605970"/>
    </source>
</evidence>
<evidence type="ECO:0000256" key="3">
    <source>
        <dbReference type="ARBA" id="ARBA00022771"/>
    </source>
</evidence>
<name>A0A8T0A559_9BILA</name>
<keyword evidence="5" id="KW-0539">Nucleus</keyword>
<evidence type="ECO:0000256" key="4">
    <source>
        <dbReference type="ARBA" id="ARBA00022833"/>
    </source>
</evidence>
<dbReference type="GO" id="GO:0000122">
    <property type="term" value="P:negative regulation of transcription by RNA polymerase II"/>
    <property type="evidence" value="ECO:0007669"/>
    <property type="project" value="UniProtKB-ARBA"/>
</dbReference>
<organism evidence="8 9">
    <name type="scientific">Meloidogyne graminicola</name>
    <dbReference type="NCBI Taxonomy" id="189291"/>
    <lineage>
        <taxon>Eukaryota</taxon>
        <taxon>Metazoa</taxon>
        <taxon>Ecdysozoa</taxon>
        <taxon>Nematoda</taxon>
        <taxon>Chromadorea</taxon>
        <taxon>Rhabditida</taxon>
        <taxon>Tylenchina</taxon>
        <taxon>Tylenchomorpha</taxon>
        <taxon>Tylenchoidea</taxon>
        <taxon>Meloidogynidae</taxon>
        <taxon>Meloidogyninae</taxon>
        <taxon>Meloidogyne</taxon>
    </lineage>
</organism>
<dbReference type="PANTHER" id="PTHR24393:SF34">
    <property type="entry name" value="PR_SET DOMAIN 13"/>
    <property type="match status" value="1"/>
</dbReference>
<dbReference type="EMBL" id="JABEBT010000001">
    <property type="protein sequence ID" value="KAF7640449.1"/>
    <property type="molecule type" value="Genomic_DNA"/>
</dbReference>
<dbReference type="GO" id="GO:0000978">
    <property type="term" value="F:RNA polymerase II cis-regulatory region sequence-specific DNA binding"/>
    <property type="evidence" value="ECO:0007669"/>
    <property type="project" value="TreeGrafter"/>
</dbReference>
<dbReference type="Pfam" id="PF00096">
    <property type="entry name" value="zf-C2H2"/>
    <property type="match status" value="2"/>
</dbReference>
<dbReference type="InterPro" id="IPR013087">
    <property type="entry name" value="Znf_C2H2_type"/>
</dbReference>
<dbReference type="SMART" id="SM00355">
    <property type="entry name" value="ZnF_C2H2"/>
    <property type="match status" value="8"/>
</dbReference>
<proteinExistence type="predicted"/>
<dbReference type="Proteomes" id="UP000605970">
    <property type="component" value="Unassembled WGS sequence"/>
</dbReference>
<evidence type="ECO:0000256" key="2">
    <source>
        <dbReference type="ARBA" id="ARBA00022737"/>
    </source>
</evidence>
<dbReference type="Gene3D" id="3.30.160.60">
    <property type="entry name" value="Classic Zinc Finger"/>
    <property type="match status" value="4"/>
</dbReference>
<comment type="caution">
    <text evidence="8">The sequence shown here is derived from an EMBL/GenBank/DDBJ whole genome shotgun (WGS) entry which is preliminary data.</text>
</comment>
<protein>
    <recommendedName>
        <fullName evidence="7">C2H2-type domain-containing protein</fullName>
    </recommendedName>
</protein>
<dbReference type="SUPFAM" id="SSF57667">
    <property type="entry name" value="beta-beta-alpha zinc fingers"/>
    <property type="match status" value="3"/>
</dbReference>
<dbReference type="OrthoDB" id="427030at2759"/>
<accession>A0A8T0A559</accession>
<feature type="domain" description="C2H2-type" evidence="7">
    <location>
        <begin position="156"/>
        <end position="183"/>
    </location>
</feature>
<keyword evidence="3 6" id="KW-0863">Zinc-finger</keyword>
<evidence type="ECO:0000256" key="1">
    <source>
        <dbReference type="ARBA" id="ARBA00022723"/>
    </source>
</evidence>
<keyword evidence="2" id="KW-0677">Repeat</keyword>
<evidence type="ECO:0000313" key="8">
    <source>
        <dbReference type="EMBL" id="KAF7640449.1"/>
    </source>
</evidence>
<dbReference type="FunFam" id="3.30.160.60:FF:001273">
    <property type="entry name" value="Zinc finger protein"/>
    <property type="match status" value="1"/>
</dbReference>
<dbReference type="GO" id="GO:0005634">
    <property type="term" value="C:nucleus"/>
    <property type="evidence" value="ECO:0007669"/>
    <property type="project" value="UniProtKB-SubCell"/>
</dbReference>
<dbReference type="PANTHER" id="PTHR24393">
    <property type="entry name" value="ZINC FINGER PROTEIN"/>
    <property type="match status" value="1"/>
</dbReference>
<keyword evidence="9" id="KW-1185">Reference proteome</keyword>
<dbReference type="GO" id="GO:0001228">
    <property type="term" value="F:DNA-binding transcription activator activity, RNA polymerase II-specific"/>
    <property type="evidence" value="ECO:0007669"/>
    <property type="project" value="TreeGrafter"/>
</dbReference>
<feature type="domain" description="C2H2-type" evidence="7">
    <location>
        <begin position="128"/>
        <end position="155"/>
    </location>
</feature>
<feature type="domain" description="C2H2-type" evidence="7">
    <location>
        <begin position="232"/>
        <end position="259"/>
    </location>
</feature>